<feature type="transmembrane region" description="Helical" evidence="4">
    <location>
        <begin position="393"/>
        <end position="415"/>
    </location>
</feature>
<dbReference type="InterPro" id="IPR020846">
    <property type="entry name" value="MFS_dom"/>
</dbReference>
<evidence type="ECO:0000256" key="2">
    <source>
        <dbReference type="ARBA" id="ARBA00022989"/>
    </source>
</evidence>
<dbReference type="InterPro" id="IPR011701">
    <property type="entry name" value="MFS"/>
</dbReference>
<keyword evidence="1 4" id="KW-0812">Transmembrane</keyword>
<feature type="transmembrane region" description="Helical" evidence="4">
    <location>
        <begin position="67"/>
        <end position="88"/>
    </location>
</feature>
<keyword evidence="2 4" id="KW-1133">Transmembrane helix</keyword>
<dbReference type="InterPro" id="IPR050327">
    <property type="entry name" value="Proton-linked_MCT"/>
</dbReference>
<evidence type="ECO:0000256" key="1">
    <source>
        <dbReference type="ARBA" id="ARBA00022692"/>
    </source>
</evidence>
<feature type="transmembrane region" description="Helical" evidence="4">
    <location>
        <begin position="240"/>
        <end position="262"/>
    </location>
</feature>
<sequence length="426" mass="43783">MSSSPLGTKMMPSLEASSKMTRSAGLWIVCGAAIGLMFGFGPLFFSVAGVFLKPMAATFGWGRSDVAVLPMFSLIGTTLGAPAVGFLADRLGWSKVVAGSIALLAVSLAALAVAPANHAYFAAVGFLIGFLGSGTTPAGYLGVLPRVFDKRLGMAFGFAMIGTGVGGFFAPIAANRLGVMMDWRHWFGASALVVLVLGFVAHRLMFRNLPEQKYFAADARAAASVDPGLTLGEAVRGYRFWLLAIVMFLISSAILGGFVHLAPFVSDRGLGHDVGAQAAGFVGAGLAIARVGLGAVLDRVFAPFVACAAFFVGAVGFAIFLTGAAHVPALIILAALLLGISTGSEGDLIPFLARKYFGNRSFGSIYGCLFGAATLGGAAGPFLYGLAFDRLGSYALVHEVSLVACVVGAAAILLLGRYPAMKAAGE</sequence>
<organism evidence="6 7">
    <name type="scientific">Paraburkholderia youngii</name>
    <dbReference type="NCBI Taxonomy" id="2782701"/>
    <lineage>
        <taxon>Bacteria</taxon>
        <taxon>Pseudomonadati</taxon>
        <taxon>Pseudomonadota</taxon>
        <taxon>Betaproteobacteria</taxon>
        <taxon>Burkholderiales</taxon>
        <taxon>Burkholderiaceae</taxon>
        <taxon>Paraburkholderia</taxon>
    </lineage>
</organism>
<evidence type="ECO:0000313" key="7">
    <source>
        <dbReference type="Proteomes" id="UP000592820"/>
    </source>
</evidence>
<feature type="transmembrane region" description="Helical" evidence="4">
    <location>
        <begin position="95"/>
        <end position="114"/>
    </location>
</feature>
<dbReference type="RefSeq" id="WP_184227091.1">
    <property type="nucleotide sequence ID" value="NZ_JACHDE010000007.1"/>
</dbReference>
<gene>
    <name evidence="6" type="ORF">HDG41_004412</name>
</gene>
<dbReference type="AlphaFoldDB" id="A0A7W8LB11"/>
<feature type="transmembrane region" description="Helical" evidence="4">
    <location>
        <begin position="120"/>
        <end position="143"/>
    </location>
</feature>
<dbReference type="GO" id="GO:0022857">
    <property type="term" value="F:transmembrane transporter activity"/>
    <property type="evidence" value="ECO:0007669"/>
    <property type="project" value="InterPro"/>
</dbReference>
<feature type="transmembrane region" description="Helical" evidence="4">
    <location>
        <begin position="365"/>
        <end position="387"/>
    </location>
</feature>
<keyword evidence="3 4" id="KW-0472">Membrane</keyword>
<dbReference type="PROSITE" id="PS50850">
    <property type="entry name" value="MFS"/>
    <property type="match status" value="1"/>
</dbReference>
<dbReference type="Proteomes" id="UP000592820">
    <property type="component" value="Unassembled WGS sequence"/>
</dbReference>
<reference evidence="6 7" key="1">
    <citation type="submission" date="2020-08" db="EMBL/GenBank/DDBJ databases">
        <title>Genomic Encyclopedia of Type Strains, Phase IV (KMG-V): Genome sequencing to study the core and pangenomes of soil and plant-associated prokaryotes.</title>
        <authorList>
            <person name="Whitman W."/>
        </authorList>
    </citation>
    <scope>NUCLEOTIDE SEQUENCE [LARGE SCALE GENOMIC DNA]</scope>
    <source>
        <strain evidence="6 7">JPY162</strain>
    </source>
</reference>
<dbReference type="Gene3D" id="1.20.1250.20">
    <property type="entry name" value="MFS general substrate transporter like domains"/>
    <property type="match status" value="1"/>
</dbReference>
<accession>A0A7W8LB11</accession>
<feature type="transmembrane region" description="Helical" evidence="4">
    <location>
        <begin position="274"/>
        <end position="293"/>
    </location>
</feature>
<dbReference type="PANTHER" id="PTHR11360:SF284">
    <property type="entry name" value="EG:103B4.3 PROTEIN-RELATED"/>
    <property type="match status" value="1"/>
</dbReference>
<evidence type="ECO:0000313" key="6">
    <source>
        <dbReference type="EMBL" id="MBB5402326.1"/>
    </source>
</evidence>
<proteinExistence type="predicted"/>
<feature type="transmembrane region" description="Helical" evidence="4">
    <location>
        <begin position="186"/>
        <end position="206"/>
    </location>
</feature>
<feature type="transmembrane region" description="Helical" evidence="4">
    <location>
        <begin position="24"/>
        <end position="47"/>
    </location>
</feature>
<evidence type="ECO:0000259" key="5">
    <source>
        <dbReference type="PROSITE" id="PS50850"/>
    </source>
</evidence>
<name>A0A7W8LB11_9BURK</name>
<feature type="transmembrane region" description="Helical" evidence="4">
    <location>
        <begin position="155"/>
        <end position="174"/>
    </location>
</feature>
<evidence type="ECO:0000256" key="4">
    <source>
        <dbReference type="SAM" id="Phobius"/>
    </source>
</evidence>
<feature type="transmembrane region" description="Helical" evidence="4">
    <location>
        <begin position="327"/>
        <end position="353"/>
    </location>
</feature>
<evidence type="ECO:0000256" key="3">
    <source>
        <dbReference type="ARBA" id="ARBA00023136"/>
    </source>
</evidence>
<dbReference type="InterPro" id="IPR036259">
    <property type="entry name" value="MFS_trans_sf"/>
</dbReference>
<dbReference type="PANTHER" id="PTHR11360">
    <property type="entry name" value="MONOCARBOXYLATE TRANSPORTER"/>
    <property type="match status" value="1"/>
</dbReference>
<dbReference type="SUPFAM" id="SSF103473">
    <property type="entry name" value="MFS general substrate transporter"/>
    <property type="match status" value="1"/>
</dbReference>
<dbReference type="Pfam" id="PF07690">
    <property type="entry name" value="MFS_1"/>
    <property type="match status" value="1"/>
</dbReference>
<dbReference type="EMBL" id="JACHDE010000007">
    <property type="protein sequence ID" value="MBB5402326.1"/>
    <property type="molecule type" value="Genomic_DNA"/>
</dbReference>
<feature type="transmembrane region" description="Helical" evidence="4">
    <location>
        <begin position="300"/>
        <end position="321"/>
    </location>
</feature>
<protein>
    <submittedName>
        <fullName evidence="6">MFS family permease</fullName>
    </submittedName>
</protein>
<feature type="domain" description="Major facilitator superfamily (MFS) profile" evidence="5">
    <location>
        <begin position="27"/>
        <end position="422"/>
    </location>
</feature>
<comment type="caution">
    <text evidence="6">The sequence shown here is derived from an EMBL/GenBank/DDBJ whole genome shotgun (WGS) entry which is preliminary data.</text>
</comment>